<keyword evidence="2" id="KW-0479">Metal-binding</keyword>
<reference evidence="4" key="1">
    <citation type="submission" date="2021-01" db="EMBL/GenBank/DDBJ databases">
        <authorList>
            <person name="Corre E."/>
            <person name="Pelletier E."/>
            <person name="Niang G."/>
            <person name="Scheremetjew M."/>
            <person name="Finn R."/>
            <person name="Kale V."/>
            <person name="Holt S."/>
            <person name="Cochrane G."/>
            <person name="Meng A."/>
            <person name="Brown T."/>
            <person name="Cohen L."/>
        </authorList>
    </citation>
    <scope>NUCLEOTIDE SEQUENCE</scope>
    <source>
        <strain evidence="4">CCMP3303</strain>
    </source>
</reference>
<gene>
    <name evidence="4" type="ORF">MPOL1434_LOCUS11619</name>
</gene>
<dbReference type="InterPro" id="IPR027806">
    <property type="entry name" value="HARBI1_dom"/>
</dbReference>
<evidence type="ECO:0000259" key="3">
    <source>
        <dbReference type="Pfam" id="PF13359"/>
    </source>
</evidence>
<feature type="domain" description="DDE Tnp4" evidence="3">
    <location>
        <begin position="130"/>
        <end position="272"/>
    </location>
</feature>
<dbReference type="GO" id="GO:0046872">
    <property type="term" value="F:metal ion binding"/>
    <property type="evidence" value="ECO:0007669"/>
    <property type="project" value="UniProtKB-KW"/>
</dbReference>
<evidence type="ECO:0000256" key="2">
    <source>
        <dbReference type="ARBA" id="ARBA00022723"/>
    </source>
</evidence>
<accession>A0A7S0B2I0</accession>
<comment type="cofactor">
    <cofactor evidence="1">
        <name>a divalent metal cation</name>
        <dbReference type="ChEBI" id="CHEBI:60240"/>
    </cofactor>
</comment>
<dbReference type="EMBL" id="HBEJ01019931">
    <property type="protein sequence ID" value="CAD8381602.1"/>
    <property type="molecule type" value="Transcribed_RNA"/>
</dbReference>
<name>A0A7S0B2I0_9STRA</name>
<organism evidence="4">
    <name type="scientific">Minutocellus polymorphus</name>
    <dbReference type="NCBI Taxonomy" id="265543"/>
    <lineage>
        <taxon>Eukaryota</taxon>
        <taxon>Sar</taxon>
        <taxon>Stramenopiles</taxon>
        <taxon>Ochrophyta</taxon>
        <taxon>Bacillariophyta</taxon>
        <taxon>Mediophyceae</taxon>
        <taxon>Cymatosirophycidae</taxon>
        <taxon>Cymatosirales</taxon>
        <taxon>Cymatosiraceae</taxon>
        <taxon>Minutocellus</taxon>
    </lineage>
</organism>
<evidence type="ECO:0000256" key="1">
    <source>
        <dbReference type="ARBA" id="ARBA00001968"/>
    </source>
</evidence>
<dbReference type="Pfam" id="PF13359">
    <property type="entry name" value="DDE_Tnp_4"/>
    <property type="match status" value="1"/>
</dbReference>
<dbReference type="AlphaFoldDB" id="A0A7S0B2I0"/>
<evidence type="ECO:0000313" key="4">
    <source>
        <dbReference type="EMBL" id="CAD8381602.1"/>
    </source>
</evidence>
<sequence length="291" mass="33570">MRFPPEAWWQWGNEMLGRNYRSTSEQQWRRWRQSYGTASPLVMSETWDRCAAGVPKSRPEHMLWAIIFLKTYGTESDMCDKVRNPKRPDEKTFRQWVWNWIETISAESSIIIEWENRNKDDVGNECRTTLDSFDSPIDEPSPFWKGWFSKKHGGAGLRYEVCVSLRGGDIVWFSGPWACGANAEITTFRRGLKQCLDEGECVESDRGLRGEACIKTPSTANRNAAARSQANTSRARQESAIGRIKIWRCMKIQFRHGIEKHAHCARACAALAQLSIENGEPLFEIEYYTED</sequence>
<protein>
    <recommendedName>
        <fullName evidence="3">DDE Tnp4 domain-containing protein</fullName>
    </recommendedName>
</protein>
<proteinExistence type="predicted"/>